<organism evidence="1 2">
    <name type="scientific">Pseudoprevotella muciniphila</name>
    <dbReference type="NCBI Taxonomy" id="2133944"/>
    <lineage>
        <taxon>Bacteria</taxon>
        <taxon>Pseudomonadati</taxon>
        <taxon>Bacteroidota</taxon>
        <taxon>Bacteroidia</taxon>
        <taxon>Bacteroidales</taxon>
        <taxon>Prevotellaceae</taxon>
        <taxon>Pseudoprevotella</taxon>
    </lineage>
</organism>
<proteinExistence type="predicted"/>
<gene>
    <name evidence="1" type="ORF">C7Y71_000080</name>
</gene>
<dbReference type="KEGG" id="alq:C7Y71_000080"/>
<evidence type="ECO:0000313" key="1">
    <source>
        <dbReference type="EMBL" id="QFQ11557.1"/>
    </source>
</evidence>
<evidence type="ECO:0000313" key="2">
    <source>
        <dbReference type="Proteomes" id="UP000249375"/>
    </source>
</evidence>
<dbReference type="EMBL" id="CP033459">
    <property type="protein sequence ID" value="QFQ11557.1"/>
    <property type="molecule type" value="Genomic_DNA"/>
</dbReference>
<reference evidence="1 2" key="1">
    <citation type="submission" date="2018-11" db="EMBL/GenBank/DDBJ databases">
        <authorList>
            <person name="Na S.W."/>
            <person name="Baik M."/>
        </authorList>
    </citation>
    <scope>NUCLEOTIDE SEQUENCE [LARGE SCALE GENOMIC DNA]</scope>
    <source>
        <strain evidence="1 2">E39</strain>
    </source>
</reference>
<name>A0A5P8E3F5_9BACT</name>
<keyword evidence="2" id="KW-1185">Reference proteome</keyword>
<accession>A0A5P8E3F5</accession>
<sequence>MGMKKRKGKSYAKRVADINQIYDTYAKTGLPNREIWKRYVYPKYGISERTFYNLLKASANPLLEERAALSAQGFLFPELLYPEDEVRDPGYFKKNP</sequence>
<protein>
    <submittedName>
        <fullName evidence="1">Uncharacterized protein</fullName>
    </submittedName>
</protein>
<dbReference type="Proteomes" id="UP000249375">
    <property type="component" value="Chromosome"/>
</dbReference>
<dbReference type="AlphaFoldDB" id="A0A5P8E3F5"/>